<name>A0ABU1BQN4_9BURK</name>
<keyword evidence="4 8" id="KW-0812">Transmembrane</keyword>
<evidence type="ECO:0000313" key="11">
    <source>
        <dbReference type="EMBL" id="MDQ9171330.1"/>
    </source>
</evidence>
<evidence type="ECO:0000256" key="2">
    <source>
        <dbReference type="ARBA" id="ARBA00022475"/>
    </source>
</evidence>
<evidence type="ECO:0000256" key="4">
    <source>
        <dbReference type="ARBA" id="ARBA00022692"/>
    </source>
</evidence>
<dbReference type="Proteomes" id="UP001225596">
    <property type="component" value="Unassembled WGS sequence"/>
</dbReference>
<dbReference type="EMBL" id="JAUYVH010000008">
    <property type="protein sequence ID" value="MDQ9171330.1"/>
    <property type="molecule type" value="Genomic_DNA"/>
</dbReference>
<gene>
    <name evidence="8 11" type="primary">ftsL</name>
    <name evidence="11" type="ORF">Q8A64_13025</name>
</gene>
<keyword evidence="8" id="KW-0997">Cell inner membrane</keyword>
<evidence type="ECO:0000256" key="5">
    <source>
        <dbReference type="ARBA" id="ARBA00022989"/>
    </source>
</evidence>
<dbReference type="RefSeq" id="WP_338437268.1">
    <property type="nucleotide sequence ID" value="NZ_JAUYVH010000008.1"/>
</dbReference>
<comment type="function">
    <text evidence="8">Essential cell division protein. May link together the upstream cell division proteins, which are predominantly cytoplasmic, with the downstream cell division proteins, which are predominantly periplasmic.</text>
</comment>
<comment type="subunit">
    <text evidence="8">Part of a complex composed of FtsB, FtsL and FtsQ.</text>
</comment>
<evidence type="ECO:0000256" key="1">
    <source>
        <dbReference type="ARBA" id="ARBA00004401"/>
    </source>
</evidence>
<comment type="subcellular location">
    <subcellularLocation>
        <location evidence="8">Cell inner membrane</location>
        <topology evidence="8">Single-pass type II membrane protein</topology>
    </subcellularLocation>
    <subcellularLocation>
        <location evidence="1">Cell membrane</location>
        <topology evidence="1">Single-pass type II membrane protein</topology>
    </subcellularLocation>
    <text evidence="8">Localizes to the division septum where it forms a ring structure.</text>
</comment>
<evidence type="ECO:0000256" key="7">
    <source>
        <dbReference type="ARBA" id="ARBA00023306"/>
    </source>
</evidence>
<keyword evidence="5 8" id="KW-1133">Transmembrane helix</keyword>
<evidence type="ECO:0000256" key="6">
    <source>
        <dbReference type="ARBA" id="ARBA00023136"/>
    </source>
</evidence>
<keyword evidence="12" id="KW-1185">Reference proteome</keyword>
<evidence type="ECO:0000313" key="12">
    <source>
        <dbReference type="Proteomes" id="UP001225596"/>
    </source>
</evidence>
<organism evidence="11 12">
    <name type="scientific">Keguizhuia sedimenti</name>
    <dbReference type="NCBI Taxonomy" id="3064264"/>
    <lineage>
        <taxon>Bacteria</taxon>
        <taxon>Pseudomonadati</taxon>
        <taxon>Pseudomonadota</taxon>
        <taxon>Betaproteobacteria</taxon>
        <taxon>Burkholderiales</taxon>
        <taxon>Oxalobacteraceae</taxon>
        <taxon>Keguizhuia</taxon>
    </lineage>
</organism>
<accession>A0ABU1BQN4</accession>
<evidence type="ECO:0000256" key="10">
    <source>
        <dbReference type="SAM" id="Coils"/>
    </source>
</evidence>
<dbReference type="PANTHER" id="PTHR37479:SF1">
    <property type="entry name" value="CELL DIVISION PROTEIN FTSL"/>
    <property type="match status" value="1"/>
</dbReference>
<keyword evidence="6 8" id="KW-0472">Membrane</keyword>
<dbReference type="NCBIfam" id="TIGR02209">
    <property type="entry name" value="ftsL_broad"/>
    <property type="match status" value="1"/>
</dbReference>
<comment type="caution">
    <text evidence="11">The sequence shown here is derived from an EMBL/GenBank/DDBJ whole genome shotgun (WGS) entry which is preliminary data.</text>
</comment>
<comment type="similarity">
    <text evidence="8">Belongs to the FtsL family.</text>
</comment>
<reference evidence="11 12" key="1">
    <citation type="submission" date="2023-08" db="EMBL/GenBank/DDBJ databases">
        <title>Oxalobacteraceae gen .nov., isolated from river sludge outside the plant.</title>
        <authorList>
            <person name="Zhao S.Y."/>
        </authorList>
    </citation>
    <scope>NUCLEOTIDE SEQUENCE [LARGE SCALE GENOMIC DNA]</scope>
    <source>
        <strain evidence="11 12">R-40</strain>
    </source>
</reference>
<dbReference type="GO" id="GO:0051301">
    <property type="term" value="P:cell division"/>
    <property type="evidence" value="ECO:0007669"/>
    <property type="project" value="UniProtKB-KW"/>
</dbReference>
<evidence type="ECO:0000256" key="9">
    <source>
        <dbReference type="NCBIfam" id="TIGR02209"/>
    </source>
</evidence>
<keyword evidence="2 8" id="KW-1003">Cell membrane</keyword>
<keyword evidence="3 8" id="KW-0132">Cell division</keyword>
<dbReference type="Pfam" id="PF04999">
    <property type="entry name" value="FtsL"/>
    <property type="match status" value="1"/>
</dbReference>
<proteinExistence type="inferred from homology"/>
<protein>
    <recommendedName>
        <fullName evidence="8 9">Cell division protein FtsL</fullName>
    </recommendedName>
</protein>
<evidence type="ECO:0000256" key="8">
    <source>
        <dbReference type="HAMAP-Rule" id="MF_00910"/>
    </source>
</evidence>
<dbReference type="HAMAP" id="MF_00910">
    <property type="entry name" value="FtsL"/>
    <property type="match status" value="1"/>
</dbReference>
<dbReference type="InterPro" id="IPR011922">
    <property type="entry name" value="Cell_div_FtsL"/>
</dbReference>
<dbReference type="PANTHER" id="PTHR37479">
    <property type="entry name" value="CELL DIVISION PROTEIN FTSL"/>
    <property type="match status" value="1"/>
</dbReference>
<keyword evidence="7 8" id="KW-0131">Cell cycle</keyword>
<feature type="coiled-coil region" evidence="10">
    <location>
        <begin position="27"/>
        <end position="54"/>
    </location>
</feature>
<keyword evidence="10" id="KW-0175">Coiled coil</keyword>
<sequence length="90" mass="10229">MSGRLISLMTLLLVMSALSLINSQYQARRLFIELERAQARAKQLEIEWAQLQLDQSSLAKHARIEASARRELNMVAVSPERTQYLVMGAN</sequence>
<evidence type="ECO:0000256" key="3">
    <source>
        <dbReference type="ARBA" id="ARBA00022618"/>
    </source>
</evidence>